<dbReference type="PROSITE" id="PS51762">
    <property type="entry name" value="GH16_2"/>
    <property type="match status" value="1"/>
</dbReference>
<dbReference type="Proteomes" id="UP000619761">
    <property type="component" value="Unassembled WGS sequence"/>
</dbReference>
<evidence type="ECO:0000313" key="5">
    <source>
        <dbReference type="EMBL" id="GGY83891.1"/>
    </source>
</evidence>
<protein>
    <recommendedName>
        <fullName evidence="4">GH16 domain-containing protein</fullName>
    </recommendedName>
</protein>
<sequence>MKKLLLLNAIALTMVACGGGGSGKSDTPPASSSASTSSSSVASSEAPSSSSSSSSSTPANSNTWELVWNDEFDGSAIDTTKWSFEKNCTGGGNNELQCYTDRADNAFVADGKLHIVAKKESFSGQAKVDDDPGYNAGDTSVKRDYTSARLRSKNKGDWTYGRMEIRAKLPQGQGIWPAIWMLPTEWKYGGWPLSGEIDIMEAVNSGSAAYGNKVHGTLHYGDVWPNNKYEGTFYIPPKNVWEEYHTYTIEWEEGEIRWYVDNKHFQTENKKGWFTKGSTNENAPFDQKFHMLLNLAVGGNWPGNPDGTTTFPQEMLVDSVKVYRCPANPTTGKGCATNVDSAIKPLTGHPRITGEFAAPPLFTMYDDALATGLKFDSYNPNGAISYSQIAEADHGTVLNVVKTGATGNVYFNIPAGSANLSTWGTGGELVFNLKVNSMAEGAKLLIKMDSGWPSVSDVAATLPATGVWGEYRINVSDLIAKGNSIQSGIANLSSISNIFVIEPTAAMNVSFDNIRLVKP</sequence>
<feature type="region of interest" description="Disordered" evidence="2">
    <location>
        <begin position="20"/>
        <end position="60"/>
    </location>
</feature>
<feature type="compositionally biased region" description="Low complexity" evidence="2">
    <location>
        <begin position="25"/>
        <end position="60"/>
    </location>
</feature>
<dbReference type="Pfam" id="PF00722">
    <property type="entry name" value="Glyco_hydro_16"/>
    <property type="match status" value="1"/>
</dbReference>
<evidence type="ECO:0000256" key="3">
    <source>
        <dbReference type="SAM" id="SignalP"/>
    </source>
</evidence>
<dbReference type="CDD" id="cd08023">
    <property type="entry name" value="GH16_laminarinase_like"/>
    <property type="match status" value="1"/>
</dbReference>
<organism evidence="5 6">
    <name type="scientific">Cellvibrio zantedeschiae</name>
    <dbReference type="NCBI Taxonomy" id="1237077"/>
    <lineage>
        <taxon>Bacteria</taxon>
        <taxon>Pseudomonadati</taxon>
        <taxon>Pseudomonadota</taxon>
        <taxon>Gammaproteobacteria</taxon>
        <taxon>Cellvibrionales</taxon>
        <taxon>Cellvibrionaceae</taxon>
        <taxon>Cellvibrio</taxon>
    </lineage>
</organism>
<evidence type="ECO:0000259" key="4">
    <source>
        <dbReference type="PROSITE" id="PS51762"/>
    </source>
</evidence>
<dbReference type="RefSeq" id="WP_189420242.1">
    <property type="nucleotide sequence ID" value="NZ_BMYZ01000003.1"/>
</dbReference>
<comment type="caution">
    <text evidence="5">The sequence shown here is derived from an EMBL/GenBank/DDBJ whole genome shotgun (WGS) entry which is preliminary data.</text>
</comment>
<keyword evidence="3" id="KW-0732">Signal</keyword>
<dbReference type="EMBL" id="BMYZ01000003">
    <property type="protein sequence ID" value="GGY83891.1"/>
    <property type="molecule type" value="Genomic_DNA"/>
</dbReference>
<dbReference type="PROSITE" id="PS51257">
    <property type="entry name" value="PROKAR_LIPOPROTEIN"/>
    <property type="match status" value="1"/>
</dbReference>
<dbReference type="SUPFAM" id="SSF49899">
    <property type="entry name" value="Concanavalin A-like lectins/glucanases"/>
    <property type="match status" value="1"/>
</dbReference>
<dbReference type="InterPro" id="IPR013320">
    <property type="entry name" value="ConA-like_dom_sf"/>
</dbReference>
<dbReference type="PANTHER" id="PTHR10963:SF55">
    <property type="entry name" value="GLYCOSIDE HYDROLASE FAMILY 16 PROTEIN"/>
    <property type="match status" value="1"/>
</dbReference>
<comment type="similarity">
    <text evidence="1">Belongs to the glycosyl hydrolase 16 family.</text>
</comment>
<proteinExistence type="inferred from homology"/>
<feature type="chain" id="PRO_5045791445" description="GH16 domain-containing protein" evidence="3">
    <location>
        <begin position="19"/>
        <end position="519"/>
    </location>
</feature>
<feature type="signal peptide" evidence="3">
    <location>
        <begin position="1"/>
        <end position="18"/>
    </location>
</feature>
<dbReference type="PANTHER" id="PTHR10963">
    <property type="entry name" value="GLYCOSYL HYDROLASE-RELATED"/>
    <property type="match status" value="1"/>
</dbReference>
<gene>
    <name evidence="5" type="ORF">GCM10011613_31000</name>
</gene>
<evidence type="ECO:0000256" key="1">
    <source>
        <dbReference type="ARBA" id="ARBA00006865"/>
    </source>
</evidence>
<name>A0ABQ3B7X9_9GAMM</name>
<dbReference type="InterPro" id="IPR050546">
    <property type="entry name" value="Glycosyl_Hydrlase_16"/>
</dbReference>
<reference evidence="6" key="1">
    <citation type="journal article" date="2019" name="Int. J. Syst. Evol. Microbiol.">
        <title>The Global Catalogue of Microorganisms (GCM) 10K type strain sequencing project: providing services to taxonomists for standard genome sequencing and annotation.</title>
        <authorList>
            <consortium name="The Broad Institute Genomics Platform"/>
            <consortium name="The Broad Institute Genome Sequencing Center for Infectious Disease"/>
            <person name="Wu L."/>
            <person name="Ma J."/>
        </authorList>
    </citation>
    <scope>NUCLEOTIDE SEQUENCE [LARGE SCALE GENOMIC DNA]</scope>
    <source>
        <strain evidence="6">KCTC 32239</strain>
    </source>
</reference>
<dbReference type="InterPro" id="IPR000757">
    <property type="entry name" value="Beta-glucanase-like"/>
</dbReference>
<evidence type="ECO:0000313" key="6">
    <source>
        <dbReference type="Proteomes" id="UP000619761"/>
    </source>
</evidence>
<dbReference type="Gene3D" id="2.60.120.200">
    <property type="match status" value="1"/>
</dbReference>
<keyword evidence="6" id="KW-1185">Reference proteome</keyword>
<feature type="domain" description="GH16" evidence="4">
    <location>
        <begin position="50"/>
        <end position="328"/>
    </location>
</feature>
<evidence type="ECO:0000256" key="2">
    <source>
        <dbReference type="SAM" id="MobiDB-lite"/>
    </source>
</evidence>
<accession>A0ABQ3B7X9</accession>